<feature type="compositionally biased region" description="Acidic residues" evidence="5">
    <location>
        <begin position="58"/>
        <end position="72"/>
    </location>
</feature>
<feature type="compositionally biased region" description="Acidic residues" evidence="5">
    <location>
        <begin position="11"/>
        <end position="29"/>
    </location>
</feature>
<dbReference type="PANTHER" id="PTHR36387">
    <property type="entry name" value="UDP-N-ACETYLMURAMOYL-L-ALANYL-D-GLUTAMATE-2, 6-DIAMINOPIMELATE LIGASE"/>
    <property type="match status" value="1"/>
</dbReference>
<dbReference type="PROSITE" id="PS51294">
    <property type="entry name" value="HTH_MYB"/>
    <property type="match status" value="1"/>
</dbReference>
<dbReference type="Pfam" id="PF00249">
    <property type="entry name" value="Myb_DNA-binding"/>
    <property type="match status" value="1"/>
</dbReference>
<evidence type="ECO:0000259" key="6">
    <source>
        <dbReference type="PROSITE" id="PS51294"/>
    </source>
</evidence>
<dbReference type="Gene3D" id="1.10.10.60">
    <property type="entry name" value="Homeodomain-like"/>
    <property type="match status" value="1"/>
</dbReference>
<comment type="subcellular location">
    <subcellularLocation>
        <location evidence="1">Nucleus</location>
    </subcellularLocation>
</comment>
<feature type="domain" description="HTH myb-type" evidence="6">
    <location>
        <begin position="277"/>
        <end position="333"/>
    </location>
</feature>
<reference evidence="7" key="1">
    <citation type="submission" date="2019-12" db="EMBL/GenBank/DDBJ databases">
        <title>Genome sequencing and annotation of Brassica cretica.</title>
        <authorList>
            <person name="Studholme D.J."/>
            <person name="Sarris P.F."/>
        </authorList>
    </citation>
    <scope>NUCLEOTIDE SEQUENCE</scope>
    <source>
        <strain evidence="7">PFS-102/07</strain>
        <tissue evidence="7">Leaf</tissue>
    </source>
</reference>
<evidence type="ECO:0000256" key="4">
    <source>
        <dbReference type="ARBA" id="ARBA00023242"/>
    </source>
</evidence>
<dbReference type="EMBL" id="QGKY02000089">
    <property type="protein sequence ID" value="KAF2616206.1"/>
    <property type="molecule type" value="Genomic_DNA"/>
</dbReference>
<dbReference type="InterPro" id="IPR009057">
    <property type="entry name" value="Homeodomain-like_sf"/>
</dbReference>
<dbReference type="GO" id="GO:0003677">
    <property type="term" value="F:DNA binding"/>
    <property type="evidence" value="ECO:0007669"/>
    <property type="project" value="InterPro"/>
</dbReference>
<name>A0A8S9MG38_BRACR</name>
<feature type="region of interest" description="Disordered" evidence="5">
    <location>
        <begin position="259"/>
        <end position="281"/>
    </location>
</feature>
<feature type="compositionally biased region" description="Basic and acidic residues" evidence="5">
    <location>
        <begin position="30"/>
        <end position="57"/>
    </location>
</feature>
<evidence type="ECO:0000256" key="3">
    <source>
        <dbReference type="ARBA" id="ARBA00023163"/>
    </source>
</evidence>
<feature type="compositionally biased region" description="Basic residues" evidence="5">
    <location>
        <begin position="267"/>
        <end position="278"/>
    </location>
</feature>
<keyword evidence="3" id="KW-0804">Transcription</keyword>
<feature type="compositionally biased region" description="Polar residues" evidence="5">
    <location>
        <begin position="555"/>
        <end position="564"/>
    </location>
</feature>
<dbReference type="AlphaFoldDB" id="A0A8S9MG38"/>
<dbReference type="FunFam" id="1.10.10.60:FF:000007">
    <property type="entry name" value="Two-component response regulator"/>
    <property type="match status" value="1"/>
</dbReference>
<dbReference type="PANTHER" id="PTHR36387:SF2">
    <property type="entry name" value="UDP-N-ACETYLMURAMOYL-L-ALANYL-D-GLUTAMATE-2, 6-DIAMINOPIMELATE LIGASE"/>
    <property type="match status" value="1"/>
</dbReference>
<dbReference type="GO" id="GO:0005634">
    <property type="term" value="C:nucleus"/>
    <property type="evidence" value="ECO:0007669"/>
    <property type="project" value="UniProtKB-SubCell"/>
</dbReference>
<protein>
    <recommendedName>
        <fullName evidence="6">HTH myb-type domain-containing protein</fullName>
    </recommendedName>
</protein>
<keyword evidence="4" id="KW-0539">Nucleus</keyword>
<evidence type="ECO:0000256" key="2">
    <source>
        <dbReference type="ARBA" id="ARBA00023015"/>
    </source>
</evidence>
<comment type="caution">
    <text evidence="7">The sequence shown here is derived from an EMBL/GenBank/DDBJ whole genome shotgun (WGS) entry which is preliminary data.</text>
</comment>
<feature type="compositionally biased region" description="Polar residues" evidence="5">
    <location>
        <begin position="622"/>
        <end position="632"/>
    </location>
</feature>
<feature type="compositionally biased region" description="Basic and acidic residues" evidence="5">
    <location>
        <begin position="385"/>
        <end position="401"/>
    </location>
</feature>
<evidence type="ECO:0000256" key="5">
    <source>
        <dbReference type="SAM" id="MobiDB-lite"/>
    </source>
</evidence>
<dbReference type="SUPFAM" id="SSF46689">
    <property type="entry name" value="Homeodomain-like"/>
    <property type="match status" value="1"/>
</dbReference>
<feature type="region of interest" description="Disordered" evidence="5">
    <location>
        <begin position="90"/>
        <end position="118"/>
    </location>
</feature>
<feature type="region of interest" description="Disordered" evidence="5">
    <location>
        <begin position="1"/>
        <end position="77"/>
    </location>
</feature>
<dbReference type="InterPro" id="IPR006447">
    <property type="entry name" value="Myb_dom_plants"/>
</dbReference>
<feature type="region of interest" description="Disordered" evidence="5">
    <location>
        <begin position="333"/>
        <end position="408"/>
    </location>
</feature>
<sequence>MSDNKDHNSDSDSDGAPEEFTQEQAQLEDAELRKIHRENKARFGWPREERESRKVDTFDDIEEEEEHEEDPEALANKGFLSKNIIDFLAQREKHKNSSDSEEEEANKEHPRKKKRKSSGIETVIYKEIPPPECLKTGLDFLKKRKAQVPRSSSILNNSSQALRLVTAIERLKEEASSVMMASNGKLDVGQGSKLENDNKKNWMSSAQLWISNSNSTNKEEDRRVTQTCNNLNQGGSFTPFNPPMINCSRTEQNHQFNSRTEQNHQFNKPHHIPKKEQRRRWSQDLHRRFVDALRRIGGSQVATPKQIRDEMKVDGLTNDEVKSHLQKYRMHIRKHPLSSSDQPRETQSLISLSRSGSPQSPLVGRGLFNNNGSHISEDDEEEEKSDGRSWRVGVEENRGGGDVEEDDGVSGADVVIHDPADGICAFFVEPKEAIPYCQKALLICKARMERLTNEIKGPSASATSSTVSEIEEGIQQSSNVPYIDKSASDKEAEIGVLSGLAEDLEKKASELNLSLEDLKQQAENPKQLLAELMGMASAKPNAGDKVVPAVAREMSSSRMGTANNGKDLESPTVSTAHTGAAGGGTASSSGVTHLGVVGRGVKRVLMNATSAESSPAKKLAPESSNKADGNSS</sequence>
<feature type="compositionally biased region" description="Basic and acidic residues" evidence="5">
    <location>
        <begin position="1"/>
        <end position="10"/>
    </location>
</feature>
<feature type="region of interest" description="Disordered" evidence="5">
    <location>
        <begin position="607"/>
        <end position="632"/>
    </location>
</feature>
<organism evidence="7">
    <name type="scientific">Brassica cretica</name>
    <name type="common">Mustard</name>
    <dbReference type="NCBI Taxonomy" id="69181"/>
    <lineage>
        <taxon>Eukaryota</taxon>
        <taxon>Viridiplantae</taxon>
        <taxon>Streptophyta</taxon>
        <taxon>Embryophyta</taxon>
        <taxon>Tracheophyta</taxon>
        <taxon>Spermatophyta</taxon>
        <taxon>Magnoliopsida</taxon>
        <taxon>eudicotyledons</taxon>
        <taxon>Gunneridae</taxon>
        <taxon>Pentapetalae</taxon>
        <taxon>rosids</taxon>
        <taxon>malvids</taxon>
        <taxon>Brassicales</taxon>
        <taxon>Brassicaceae</taxon>
        <taxon>Brassiceae</taxon>
        <taxon>Brassica</taxon>
    </lineage>
</organism>
<accession>A0A8S9MG38</accession>
<feature type="region of interest" description="Disordered" evidence="5">
    <location>
        <begin position="555"/>
        <end position="592"/>
    </location>
</feature>
<evidence type="ECO:0000256" key="1">
    <source>
        <dbReference type="ARBA" id="ARBA00004123"/>
    </source>
</evidence>
<proteinExistence type="predicted"/>
<feature type="compositionally biased region" description="Polar residues" evidence="5">
    <location>
        <begin position="337"/>
        <end position="360"/>
    </location>
</feature>
<gene>
    <name evidence="7" type="ORF">F2Q70_00012967</name>
</gene>
<keyword evidence="2" id="KW-0805">Transcription regulation</keyword>
<dbReference type="NCBIfam" id="TIGR01557">
    <property type="entry name" value="myb_SHAQKYF"/>
    <property type="match status" value="1"/>
</dbReference>
<evidence type="ECO:0000313" key="7">
    <source>
        <dbReference type="EMBL" id="KAF2616206.1"/>
    </source>
</evidence>
<dbReference type="InterPro" id="IPR001005">
    <property type="entry name" value="SANT/Myb"/>
</dbReference>
<dbReference type="InterPro" id="IPR017930">
    <property type="entry name" value="Myb_dom"/>
</dbReference>